<feature type="region of interest" description="Disordered" evidence="8">
    <location>
        <begin position="401"/>
        <end position="434"/>
    </location>
</feature>
<dbReference type="InterPro" id="IPR011014">
    <property type="entry name" value="MscS_channel_TM-2"/>
</dbReference>
<dbReference type="Pfam" id="PF00924">
    <property type="entry name" value="MS_channel_2nd"/>
    <property type="match status" value="1"/>
</dbReference>
<evidence type="ECO:0000256" key="2">
    <source>
        <dbReference type="ARBA" id="ARBA00008017"/>
    </source>
</evidence>
<dbReference type="PANTHER" id="PTHR30221">
    <property type="entry name" value="SMALL-CONDUCTANCE MECHANOSENSITIVE CHANNEL"/>
    <property type="match status" value="1"/>
</dbReference>
<proteinExistence type="inferred from homology"/>
<comment type="subunit">
    <text evidence="7">Homoheptamer.</text>
</comment>
<evidence type="ECO:0000256" key="7">
    <source>
        <dbReference type="RuleBase" id="RU369025"/>
    </source>
</evidence>
<dbReference type="Gene3D" id="2.30.30.60">
    <property type="match status" value="1"/>
</dbReference>
<evidence type="ECO:0000256" key="1">
    <source>
        <dbReference type="ARBA" id="ARBA00004651"/>
    </source>
</evidence>
<dbReference type="InterPro" id="IPR006685">
    <property type="entry name" value="MscS_channel_2nd"/>
</dbReference>
<comment type="function">
    <text evidence="7">Mechanosensitive channel that participates in the regulation of osmotic pressure changes within the cell, opening in response to stretch forces in the membrane lipid bilayer, without the need for other proteins. Contributes to normal resistance to hypoosmotic shock. Forms an ion channel of 1.0 nanosiemens conductance with a slight preference for anions.</text>
</comment>
<dbReference type="SUPFAM" id="SSF82861">
    <property type="entry name" value="Mechanosensitive channel protein MscS (YggB), transmembrane region"/>
    <property type="match status" value="1"/>
</dbReference>
<evidence type="ECO:0000256" key="4">
    <source>
        <dbReference type="ARBA" id="ARBA00022692"/>
    </source>
</evidence>
<keyword evidence="7" id="KW-0406">Ion transport</keyword>
<evidence type="ECO:0000256" key="6">
    <source>
        <dbReference type="ARBA" id="ARBA00023136"/>
    </source>
</evidence>
<evidence type="ECO:0000256" key="8">
    <source>
        <dbReference type="SAM" id="MobiDB-lite"/>
    </source>
</evidence>
<dbReference type="Gene3D" id="3.30.1340.30">
    <property type="match status" value="1"/>
</dbReference>
<keyword evidence="7" id="KW-0407">Ion channel</keyword>
<organism evidence="11 12">
    <name type="scientific">Tropicibacter oceani</name>
    <dbReference type="NCBI Taxonomy" id="3058420"/>
    <lineage>
        <taxon>Bacteria</taxon>
        <taxon>Pseudomonadati</taxon>
        <taxon>Pseudomonadota</taxon>
        <taxon>Alphaproteobacteria</taxon>
        <taxon>Rhodobacterales</taxon>
        <taxon>Roseobacteraceae</taxon>
        <taxon>Tropicibacter</taxon>
    </lineage>
</organism>
<keyword evidence="4 7" id="KW-0812">Transmembrane</keyword>
<feature type="signal peptide" evidence="9">
    <location>
        <begin position="1"/>
        <end position="22"/>
    </location>
</feature>
<dbReference type="PANTHER" id="PTHR30221:SF1">
    <property type="entry name" value="SMALL-CONDUCTANCE MECHANOSENSITIVE CHANNEL"/>
    <property type="match status" value="1"/>
</dbReference>
<gene>
    <name evidence="11" type="ORF">QF118_09850</name>
</gene>
<evidence type="ECO:0000313" key="12">
    <source>
        <dbReference type="Proteomes" id="UP001241605"/>
    </source>
</evidence>
<comment type="similarity">
    <text evidence="2 7">Belongs to the MscS (TC 1.A.23) family.</text>
</comment>
<keyword evidence="6 7" id="KW-0472">Membrane</keyword>
<sequence>MPRQILAALLFLAMLAASPLPAQETATETAPEEEVIDTQQTVSVQGGVRDDQIEARLRNILEASGWYSDVMVEVEDGIVFLDGTTDSTKRQDWVRDLAAKTDGVVAVVNRIRVNQQVSFTLAPAFTELRHLRDQAIAAAPSVVVAVLILPLAFFLSSLVARLAGWGLRDRIKTPILRDITVRLIALPVFLVGLYIVLQVAGLTQLAVSLIGGAGIVGIVIGFAFREIAENFLASLLLSLRQPFRRGDYVEVAGYQGVVHSMNTRSTVLVSPEGNHIQIPNATVFKSTIENYTASASRRGSFGVGIGYDAAISDAQDVIMRVLMEHEAVSNDPEPMVLANGLGDSTVDITVYYWFDGTKYSPLKLRSALIRRVKKEMMEAGISMPDAAREIIFPEGIPLPMARPAKPGPAPKLAPPPETVAEPEISHAEDDLSNEVQELEDQMAARVEGDKEDDLLDG</sequence>
<comment type="caution">
    <text evidence="7">Lacks conserved residue(s) required for the propagation of feature annotation.</text>
</comment>
<evidence type="ECO:0000313" key="11">
    <source>
        <dbReference type="EMBL" id="WGW02261.1"/>
    </source>
</evidence>
<dbReference type="Pfam" id="PF21082">
    <property type="entry name" value="MS_channel_3rd"/>
    <property type="match status" value="1"/>
</dbReference>
<evidence type="ECO:0000256" key="9">
    <source>
        <dbReference type="SAM" id="SignalP"/>
    </source>
</evidence>
<dbReference type="InterPro" id="IPR045275">
    <property type="entry name" value="MscS_archaea/bacteria_type"/>
</dbReference>
<name>A0ABY8QCB8_9RHOB</name>
<accession>A0ABY8QCB8</accession>
<protein>
    <recommendedName>
        <fullName evidence="7">Small-conductance mechanosensitive channel</fullName>
    </recommendedName>
</protein>
<dbReference type="Gene3D" id="3.30.70.100">
    <property type="match status" value="1"/>
</dbReference>
<keyword evidence="7" id="KW-0813">Transport</keyword>
<dbReference type="InterPro" id="IPR010920">
    <property type="entry name" value="LSM_dom_sf"/>
</dbReference>
<feature type="transmembrane region" description="Helical" evidence="7">
    <location>
        <begin position="205"/>
        <end position="224"/>
    </location>
</feature>
<dbReference type="PROSITE" id="PS50914">
    <property type="entry name" value="BON"/>
    <property type="match status" value="1"/>
</dbReference>
<dbReference type="InterPro" id="IPR011066">
    <property type="entry name" value="MscS_channel_C_sf"/>
</dbReference>
<dbReference type="SUPFAM" id="SSF82689">
    <property type="entry name" value="Mechanosensitive channel protein MscS (YggB), C-terminal domain"/>
    <property type="match status" value="1"/>
</dbReference>
<keyword evidence="12" id="KW-1185">Reference proteome</keyword>
<dbReference type="RefSeq" id="WP_282298893.1">
    <property type="nucleotide sequence ID" value="NZ_CP124616.1"/>
</dbReference>
<evidence type="ECO:0000259" key="10">
    <source>
        <dbReference type="PROSITE" id="PS50914"/>
    </source>
</evidence>
<feature type="transmembrane region" description="Helical" evidence="7">
    <location>
        <begin position="142"/>
        <end position="167"/>
    </location>
</feature>
<feature type="transmembrane region" description="Helical" evidence="7">
    <location>
        <begin position="179"/>
        <end position="199"/>
    </location>
</feature>
<dbReference type="Pfam" id="PF04972">
    <property type="entry name" value="BON"/>
    <property type="match status" value="1"/>
</dbReference>
<reference evidence="11 12" key="1">
    <citation type="submission" date="2023-05" db="EMBL/GenBank/DDBJ databases">
        <title>YMD87, complete Genome.</title>
        <authorList>
            <person name="Zhang J."/>
            <person name="Xu X."/>
        </authorList>
    </citation>
    <scope>NUCLEOTIDE SEQUENCE [LARGE SCALE GENOMIC DNA]</scope>
    <source>
        <strain evidence="11 12">YMD87</strain>
    </source>
</reference>
<dbReference type="EMBL" id="CP124616">
    <property type="protein sequence ID" value="WGW02261.1"/>
    <property type="molecule type" value="Genomic_DNA"/>
</dbReference>
<dbReference type="Gene3D" id="1.10.287.1260">
    <property type="match status" value="1"/>
</dbReference>
<dbReference type="InterPro" id="IPR007055">
    <property type="entry name" value="BON_dom"/>
</dbReference>
<keyword evidence="9" id="KW-0732">Signal</keyword>
<keyword evidence="7" id="KW-0997">Cell inner membrane</keyword>
<dbReference type="Proteomes" id="UP001241605">
    <property type="component" value="Chromosome"/>
</dbReference>
<dbReference type="SUPFAM" id="SSF50182">
    <property type="entry name" value="Sm-like ribonucleoproteins"/>
    <property type="match status" value="1"/>
</dbReference>
<comment type="subcellular location">
    <subcellularLocation>
        <location evidence="7">Cell inner membrane</location>
        <topology evidence="7">Multi-pass membrane protein</topology>
    </subcellularLocation>
    <subcellularLocation>
        <location evidence="1">Cell membrane</location>
        <topology evidence="1">Multi-pass membrane protein</topology>
    </subcellularLocation>
</comment>
<feature type="chain" id="PRO_5046016084" description="Small-conductance mechanosensitive channel" evidence="9">
    <location>
        <begin position="23"/>
        <end position="457"/>
    </location>
</feature>
<evidence type="ECO:0000256" key="5">
    <source>
        <dbReference type="ARBA" id="ARBA00022989"/>
    </source>
</evidence>
<feature type="domain" description="BON" evidence="10">
    <location>
        <begin position="49"/>
        <end position="115"/>
    </location>
</feature>
<keyword evidence="3" id="KW-1003">Cell membrane</keyword>
<feature type="compositionally biased region" description="Pro residues" evidence="8">
    <location>
        <begin position="405"/>
        <end position="417"/>
    </location>
</feature>
<dbReference type="InterPro" id="IPR023408">
    <property type="entry name" value="MscS_beta-dom_sf"/>
</dbReference>
<dbReference type="InterPro" id="IPR049278">
    <property type="entry name" value="MS_channel_C"/>
</dbReference>
<keyword evidence="5 7" id="KW-1133">Transmembrane helix</keyword>
<evidence type="ECO:0000256" key="3">
    <source>
        <dbReference type="ARBA" id="ARBA00022475"/>
    </source>
</evidence>